<feature type="domain" description="Major facilitator superfamily (MFS) profile" evidence="27">
    <location>
        <begin position="7"/>
        <end position="453"/>
    </location>
</feature>
<evidence type="ECO:0000256" key="1">
    <source>
        <dbReference type="ARBA" id="ARBA00004155"/>
    </source>
</evidence>
<evidence type="ECO:0000256" key="22">
    <source>
        <dbReference type="ARBA" id="ARBA00044985"/>
    </source>
</evidence>
<evidence type="ECO:0000256" key="10">
    <source>
        <dbReference type="ARBA" id="ARBA00044878"/>
    </source>
</evidence>
<feature type="transmembrane region" description="Helical" evidence="26">
    <location>
        <begin position="294"/>
        <end position="314"/>
    </location>
</feature>
<evidence type="ECO:0000256" key="24">
    <source>
        <dbReference type="ARBA" id="ARBA00045709"/>
    </source>
</evidence>
<feature type="transmembrane region" description="Helical" evidence="26">
    <location>
        <begin position="326"/>
        <end position="346"/>
    </location>
</feature>
<protein>
    <recommendedName>
        <fullName evidence="22">Lysosomal dipeptide transporter MFSD1</fullName>
    </recommendedName>
    <alternativeName>
        <fullName evidence="23">Major facilitator superfamily domain-containing protein 1</fullName>
    </alternativeName>
</protein>
<feature type="transmembrane region" description="Helical" evidence="26">
    <location>
        <begin position="164"/>
        <end position="186"/>
    </location>
</feature>
<evidence type="ECO:0000256" key="11">
    <source>
        <dbReference type="ARBA" id="ARBA00044881"/>
    </source>
</evidence>
<keyword evidence="7 26" id="KW-0472">Membrane</keyword>
<evidence type="ECO:0000256" key="9">
    <source>
        <dbReference type="ARBA" id="ARBA00044876"/>
    </source>
</evidence>
<evidence type="ECO:0000313" key="28">
    <source>
        <dbReference type="EMBL" id="MBL3679915.1"/>
    </source>
</evidence>
<organism evidence="28 29">
    <name type="scientific">Leucobacter chromiireducens subsp. solipictus</name>
    <dbReference type="NCBI Taxonomy" id="398235"/>
    <lineage>
        <taxon>Bacteria</taxon>
        <taxon>Bacillati</taxon>
        <taxon>Actinomycetota</taxon>
        <taxon>Actinomycetes</taxon>
        <taxon>Micrococcales</taxon>
        <taxon>Microbacteriaceae</taxon>
        <taxon>Leucobacter</taxon>
    </lineage>
</organism>
<evidence type="ECO:0000256" key="13">
    <source>
        <dbReference type="ARBA" id="ARBA00044891"/>
    </source>
</evidence>
<evidence type="ECO:0000256" key="5">
    <source>
        <dbReference type="ARBA" id="ARBA00022692"/>
    </source>
</evidence>
<dbReference type="InterPro" id="IPR020846">
    <property type="entry name" value="MFS_dom"/>
</dbReference>
<evidence type="ECO:0000256" key="7">
    <source>
        <dbReference type="ARBA" id="ARBA00023136"/>
    </source>
</evidence>
<feature type="transmembrane region" description="Helical" evidence="26">
    <location>
        <begin position="388"/>
        <end position="411"/>
    </location>
</feature>
<comment type="catalytic activity">
    <reaction evidence="20">
        <text>L-alanyl-L-lysine(out) = L-alanyl-L-lysine(in)</text>
        <dbReference type="Rhea" id="RHEA:79415"/>
        <dbReference type="ChEBI" id="CHEBI:192470"/>
    </reaction>
</comment>
<evidence type="ECO:0000256" key="2">
    <source>
        <dbReference type="ARBA" id="ARBA00004651"/>
    </source>
</evidence>
<comment type="catalytic activity">
    <reaction evidence="13">
        <text>L-lysyl-L-alpha-amino acid(out) = L-lysyl-L-alpha-amino acid(in)</text>
        <dbReference type="Rhea" id="RHEA:79387"/>
        <dbReference type="ChEBI" id="CHEBI:229965"/>
    </reaction>
</comment>
<evidence type="ECO:0000256" key="25">
    <source>
        <dbReference type="ARBA" id="ARBA00046376"/>
    </source>
</evidence>
<evidence type="ECO:0000256" key="19">
    <source>
        <dbReference type="ARBA" id="ARBA00044912"/>
    </source>
</evidence>
<comment type="catalytic activity">
    <reaction evidence="17">
        <text>L-lysyl-L-lysine(out) = L-lysyl-L-lysine(in)</text>
        <dbReference type="Rhea" id="RHEA:79403"/>
        <dbReference type="ChEBI" id="CHEBI:229956"/>
    </reaction>
</comment>
<dbReference type="Proteomes" id="UP001645859">
    <property type="component" value="Unassembled WGS sequence"/>
</dbReference>
<evidence type="ECO:0000256" key="12">
    <source>
        <dbReference type="ARBA" id="ARBA00044884"/>
    </source>
</evidence>
<dbReference type="PANTHER" id="PTHR23512:SF3">
    <property type="entry name" value="MAJOR FACILITATOR SUPERFAMILY DOMAIN-CONTAINING PROTEIN 1"/>
    <property type="match status" value="1"/>
</dbReference>
<comment type="function">
    <text evidence="24">Lysosomal dipeptide uniporter that selectively exports lysine, arginine or histidine-containing dipeptides with a net positive charge from the lysosome lumen into the cytosol. Could play a role in a specific type of protein O-glycosylation indirectly regulating macrophages migration and tissue invasion. Also essential for liver homeostasis.</text>
</comment>
<accession>A0ABS1SHA6</accession>
<evidence type="ECO:0000256" key="18">
    <source>
        <dbReference type="ARBA" id="ARBA00044903"/>
    </source>
</evidence>
<feature type="transmembrane region" description="Helical" evidence="26">
    <location>
        <begin position="77"/>
        <end position="97"/>
    </location>
</feature>
<evidence type="ECO:0000256" key="20">
    <source>
        <dbReference type="ARBA" id="ARBA00044919"/>
    </source>
</evidence>
<feature type="transmembrane region" description="Helical" evidence="26">
    <location>
        <begin position="261"/>
        <end position="282"/>
    </location>
</feature>
<comment type="caution">
    <text evidence="28">The sequence shown here is derived from an EMBL/GenBank/DDBJ whole genome shotgun (WGS) entry which is preliminary data.</text>
</comment>
<comment type="catalytic activity">
    <reaction evidence="9">
        <text>L-lysyl-L-alanine(out) = L-lysyl-L-alanine(in)</text>
        <dbReference type="Rhea" id="RHEA:79399"/>
        <dbReference type="ChEBI" id="CHEBI:229954"/>
    </reaction>
</comment>
<evidence type="ECO:0000256" key="21">
    <source>
        <dbReference type="ARBA" id="ARBA00044924"/>
    </source>
</evidence>
<comment type="catalytic activity">
    <reaction evidence="12">
        <text>L-alpha-aminoacyl-L-histidine(out) = L-alpha-aminoacyl-L-histidine(in)</text>
        <dbReference type="Rhea" id="RHEA:79375"/>
        <dbReference type="ChEBI" id="CHEBI:229967"/>
    </reaction>
</comment>
<evidence type="ECO:0000256" key="4">
    <source>
        <dbReference type="ARBA" id="ARBA00022448"/>
    </source>
</evidence>
<keyword evidence="4" id="KW-0813">Transport</keyword>
<dbReference type="InterPro" id="IPR011701">
    <property type="entry name" value="MFS"/>
</dbReference>
<sequence length="464" mass="49613">MRSARPLLPWIVWGIAALLYSVAVINRSSLAALGPAAQSHFGIDATTLSLFPMIQLIVYAALQIPVGVLLDRFSATSMLLAGSLLMVLGQVLMATVHNVELAILARVLVGAGDACTFISVMRLLPEWFAVRQLPIVSQLTGLIGQAGQLVSVAPLALFVDIAGWSSGFLGLAAVGLLMTIVGALVVRDRPGAGTFAERLVGRTGRITRNARGLGGGLATGAFQMPPPSTELIQIVGERSPRSEKSLWTRARRLLRIPGVRLAYWMHFTSPFALNVFLLLWGTPFLVGGVGLSQPAAGGLLSLTVLSSMFAGLVLGPISSRFLERRVWVYFGIVLAIAAAWIAVLVWPGTPPTWLLVVLLVVMPLGGPASMIAFEVLRSHTPRSFTGFATGLVNTAGFTASLIVILLIGLVLDLQGAGSPEDYSLTAFRVAFAVQIPFWALGIIMILIEQRRTGRWMRTHGRSLR</sequence>
<dbReference type="RefSeq" id="WP_202345201.1">
    <property type="nucleotide sequence ID" value="NZ_BAAAPI010000004.1"/>
</dbReference>
<keyword evidence="5 26" id="KW-0812">Transmembrane</keyword>
<gene>
    <name evidence="28" type="ORF">D3230_11555</name>
</gene>
<dbReference type="Pfam" id="PF07690">
    <property type="entry name" value="MFS_1"/>
    <property type="match status" value="1"/>
</dbReference>
<comment type="similarity">
    <text evidence="3">Belongs to the major facilitator superfamily.</text>
</comment>
<comment type="catalytic activity">
    <reaction evidence="21">
        <text>L-lysyl-glycine(out) = L-lysyl-glycine(in)</text>
        <dbReference type="Rhea" id="RHEA:79407"/>
        <dbReference type="ChEBI" id="CHEBI:191202"/>
    </reaction>
</comment>
<comment type="catalytic activity">
    <reaction evidence="10">
        <text>L-histidyl-glycine(out) = L-histidyl-glycine(in)</text>
        <dbReference type="Rhea" id="RHEA:79395"/>
        <dbReference type="ChEBI" id="CHEBI:229957"/>
    </reaction>
</comment>
<evidence type="ECO:0000313" key="29">
    <source>
        <dbReference type="Proteomes" id="UP001645859"/>
    </source>
</evidence>
<feature type="transmembrane region" description="Helical" evidence="26">
    <location>
        <begin position="7"/>
        <end position="25"/>
    </location>
</feature>
<comment type="catalytic activity">
    <reaction evidence="11">
        <text>L-alpha-aminoacyl-L-arginine(out) = L-alpha-aminoacyl-L-arginine(in)</text>
        <dbReference type="Rhea" id="RHEA:79367"/>
        <dbReference type="ChEBI" id="CHEBI:229968"/>
    </reaction>
</comment>
<keyword evidence="8" id="KW-0458">Lysosome</keyword>
<evidence type="ECO:0000259" key="27">
    <source>
        <dbReference type="PROSITE" id="PS50850"/>
    </source>
</evidence>
<dbReference type="PANTHER" id="PTHR23512">
    <property type="entry name" value="MAJOR FACILITATOR SUPERFAMILY DOMAIN-CONTAINING PROTEIN 1"/>
    <property type="match status" value="1"/>
</dbReference>
<feature type="transmembrane region" description="Helical" evidence="26">
    <location>
        <begin position="45"/>
        <end position="70"/>
    </location>
</feature>
<evidence type="ECO:0000256" key="26">
    <source>
        <dbReference type="SAM" id="Phobius"/>
    </source>
</evidence>
<proteinExistence type="inferred from homology"/>
<evidence type="ECO:0000256" key="15">
    <source>
        <dbReference type="ARBA" id="ARBA00044898"/>
    </source>
</evidence>
<dbReference type="InterPro" id="IPR052187">
    <property type="entry name" value="MFSD1"/>
</dbReference>
<comment type="catalytic activity">
    <reaction evidence="18">
        <text>L-arginyl-glycine(out) = L-arginyl-glycine(in)</text>
        <dbReference type="Rhea" id="RHEA:79391"/>
        <dbReference type="ChEBI" id="CHEBI:229955"/>
    </reaction>
</comment>
<comment type="catalytic activity">
    <reaction evidence="14">
        <text>L-alpha-aminoacyl-L-lysine(out) = L-alpha-aminoacyl-L-lysine(in)</text>
        <dbReference type="Rhea" id="RHEA:79383"/>
        <dbReference type="ChEBI" id="CHEBI:229966"/>
    </reaction>
</comment>
<evidence type="ECO:0000256" key="6">
    <source>
        <dbReference type="ARBA" id="ARBA00022989"/>
    </source>
</evidence>
<dbReference type="PROSITE" id="PS50850">
    <property type="entry name" value="MFS"/>
    <property type="match status" value="1"/>
</dbReference>
<dbReference type="SUPFAM" id="SSF103473">
    <property type="entry name" value="MFS general substrate transporter"/>
    <property type="match status" value="1"/>
</dbReference>
<reference evidence="28 29" key="1">
    <citation type="submission" date="2018-09" db="EMBL/GenBank/DDBJ databases">
        <title>Comparative genomics of Leucobacter spp.</title>
        <authorList>
            <person name="Reis A.C."/>
            <person name="Kolvenbach B.A."/>
            <person name="Corvini P.F.X."/>
            <person name="Nunes O.C."/>
        </authorList>
    </citation>
    <scope>NUCLEOTIDE SEQUENCE [LARGE SCALE GENOMIC DNA]</scope>
    <source>
        <strain evidence="28 29">TAN 31504</strain>
    </source>
</reference>
<dbReference type="CDD" id="cd06174">
    <property type="entry name" value="MFS"/>
    <property type="match status" value="1"/>
</dbReference>
<feature type="transmembrane region" description="Helical" evidence="26">
    <location>
        <begin position="352"/>
        <end position="376"/>
    </location>
</feature>
<evidence type="ECO:0000256" key="14">
    <source>
        <dbReference type="ARBA" id="ARBA00044893"/>
    </source>
</evidence>
<dbReference type="Gene3D" id="1.20.1250.20">
    <property type="entry name" value="MFS general substrate transporter like domains"/>
    <property type="match status" value="2"/>
</dbReference>
<comment type="subunit">
    <text evidence="25">Homodimer. Interacts with lysosomal protein GLMP (via lumenal domain); the interaction starts while both proteins are still in the endoplasmic reticulum and is required for stabilization of MFSD1 in lysosomes but has no direct effect on its targeting to lysosomes or transporter activity.</text>
</comment>
<evidence type="ECO:0000256" key="3">
    <source>
        <dbReference type="ARBA" id="ARBA00008335"/>
    </source>
</evidence>
<evidence type="ECO:0000256" key="17">
    <source>
        <dbReference type="ARBA" id="ARBA00044900"/>
    </source>
</evidence>
<keyword evidence="29" id="KW-1185">Reference proteome</keyword>
<comment type="catalytic activity">
    <reaction evidence="15">
        <text>L-aspartyl-L-lysine(out) = L-aspartyl-L-lysine(in)</text>
        <dbReference type="Rhea" id="RHEA:79411"/>
        <dbReference type="ChEBI" id="CHEBI:229953"/>
    </reaction>
</comment>
<evidence type="ECO:0000256" key="16">
    <source>
        <dbReference type="ARBA" id="ARBA00044899"/>
    </source>
</evidence>
<evidence type="ECO:0000256" key="8">
    <source>
        <dbReference type="ARBA" id="ARBA00023228"/>
    </source>
</evidence>
<comment type="subcellular location">
    <subcellularLocation>
        <location evidence="2">Cell membrane</location>
        <topology evidence="2">Multi-pass membrane protein</topology>
    </subcellularLocation>
    <subcellularLocation>
        <location evidence="1">Lysosome membrane</location>
        <topology evidence="1">Multi-pass membrane protein</topology>
    </subcellularLocation>
</comment>
<comment type="catalytic activity">
    <reaction evidence="16">
        <text>L-arginyl-L-alpha-amino acid(out) = L-arginyl-L-alpha-amino acid(in)</text>
        <dbReference type="Rhea" id="RHEA:79371"/>
        <dbReference type="ChEBI" id="CHEBI:84315"/>
    </reaction>
</comment>
<comment type="catalytic activity">
    <reaction evidence="19">
        <text>L-histidyl-L-alpha-amino acid(out) = L-histidyl-L-alpha-amino acid(in)</text>
        <dbReference type="Rhea" id="RHEA:79379"/>
        <dbReference type="ChEBI" id="CHEBI:229964"/>
    </reaction>
</comment>
<dbReference type="EMBL" id="QYAC01000006">
    <property type="protein sequence ID" value="MBL3679915.1"/>
    <property type="molecule type" value="Genomic_DNA"/>
</dbReference>
<evidence type="ECO:0000256" key="23">
    <source>
        <dbReference type="ARBA" id="ARBA00045018"/>
    </source>
</evidence>
<feature type="transmembrane region" description="Helical" evidence="26">
    <location>
        <begin position="426"/>
        <end position="447"/>
    </location>
</feature>
<name>A0ABS1SHA6_9MICO</name>
<keyword evidence="6 26" id="KW-1133">Transmembrane helix</keyword>
<dbReference type="InterPro" id="IPR036259">
    <property type="entry name" value="MFS_trans_sf"/>
</dbReference>